<dbReference type="Proteomes" id="UP000332933">
    <property type="component" value="Unassembled WGS sequence"/>
</dbReference>
<evidence type="ECO:0000256" key="2">
    <source>
        <dbReference type="ARBA" id="ARBA00022692"/>
    </source>
</evidence>
<keyword evidence="3" id="KW-1133">Transmembrane helix</keyword>
<evidence type="ECO:0000256" key="1">
    <source>
        <dbReference type="ARBA" id="ARBA00004370"/>
    </source>
</evidence>
<dbReference type="InterPro" id="IPR001129">
    <property type="entry name" value="Membr-assoc_MAPEG"/>
</dbReference>
<dbReference type="SUPFAM" id="SSF161084">
    <property type="entry name" value="MAPEG domain-like"/>
    <property type="match status" value="1"/>
</dbReference>
<name>A0A485LCH4_9STRA</name>
<keyword evidence="2" id="KW-0812">Transmembrane</keyword>
<dbReference type="OrthoDB" id="59983at2759"/>
<sequence length="169" mass="18419">MPPPNPAATEAAQVTLGYAGAFLFNIFMQVHGKITAVRQFRAAKAAGGAGKYNRYTSNLMLAADRSVGNFVEWQGTFLALFWTNALVAGGKEIWLGWVYVAARVLYPLLARAGAIKKQGVTPLIFFSTVPGYYVLLRYMYLIYHGVFPKASKAVLPSPPSAHHALHATE</sequence>
<dbReference type="InterPro" id="IPR023352">
    <property type="entry name" value="MAPEG-like_dom_sf"/>
</dbReference>
<dbReference type="EMBL" id="VJMH01006357">
    <property type="protein sequence ID" value="KAF0690656.1"/>
    <property type="molecule type" value="Genomic_DNA"/>
</dbReference>
<evidence type="ECO:0000313" key="5">
    <source>
        <dbReference type="EMBL" id="KAF0690656.1"/>
    </source>
</evidence>
<evidence type="ECO:0000313" key="7">
    <source>
        <dbReference type="Proteomes" id="UP000332933"/>
    </source>
</evidence>
<reference evidence="6 7" key="1">
    <citation type="submission" date="2019-03" db="EMBL/GenBank/DDBJ databases">
        <authorList>
            <person name="Gaulin E."/>
            <person name="Dumas B."/>
        </authorList>
    </citation>
    <scope>NUCLEOTIDE SEQUENCE [LARGE SCALE GENOMIC DNA]</scope>
    <source>
        <strain evidence="6">CBS 568.67</strain>
    </source>
</reference>
<keyword evidence="4" id="KW-0472">Membrane</keyword>
<accession>A0A485LCH4</accession>
<comment type="subcellular location">
    <subcellularLocation>
        <location evidence="1">Membrane</location>
    </subcellularLocation>
</comment>
<dbReference type="Pfam" id="PF01124">
    <property type="entry name" value="MAPEG"/>
    <property type="match status" value="1"/>
</dbReference>
<evidence type="ECO:0000313" key="6">
    <source>
        <dbReference type="EMBL" id="VFT94702.1"/>
    </source>
</evidence>
<gene>
    <name evidence="6" type="primary">Aste57867_17962</name>
    <name evidence="5" type="ORF">As57867_017900</name>
    <name evidence="6" type="ORF">ASTE57867_17962</name>
</gene>
<dbReference type="AlphaFoldDB" id="A0A485LCH4"/>
<organism evidence="6 7">
    <name type="scientific">Aphanomyces stellatus</name>
    <dbReference type="NCBI Taxonomy" id="120398"/>
    <lineage>
        <taxon>Eukaryota</taxon>
        <taxon>Sar</taxon>
        <taxon>Stramenopiles</taxon>
        <taxon>Oomycota</taxon>
        <taxon>Saprolegniomycetes</taxon>
        <taxon>Saprolegniales</taxon>
        <taxon>Verrucalvaceae</taxon>
        <taxon>Aphanomyces</taxon>
    </lineage>
</organism>
<dbReference type="GO" id="GO:0016020">
    <property type="term" value="C:membrane"/>
    <property type="evidence" value="ECO:0007669"/>
    <property type="project" value="UniProtKB-SubCell"/>
</dbReference>
<evidence type="ECO:0000256" key="4">
    <source>
        <dbReference type="ARBA" id="ARBA00023136"/>
    </source>
</evidence>
<evidence type="ECO:0000256" key="3">
    <source>
        <dbReference type="ARBA" id="ARBA00022989"/>
    </source>
</evidence>
<dbReference type="Gene3D" id="1.20.120.550">
    <property type="entry name" value="Membrane associated eicosanoid/glutathione metabolism-like domain"/>
    <property type="match status" value="1"/>
</dbReference>
<keyword evidence="7" id="KW-1185">Reference proteome</keyword>
<reference evidence="5" key="2">
    <citation type="submission" date="2019-06" db="EMBL/GenBank/DDBJ databases">
        <title>Genomics analysis of Aphanomyces spp. identifies a new class of oomycete effector associated with host adaptation.</title>
        <authorList>
            <person name="Gaulin E."/>
        </authorList>
    </citation>
    <scope>NUCLEOTIDE SEQUENCE</scope>
    <source>
        <strain evidence="5">CBS 578.67</strain>
    </source>
</reference>
<proteinExistence type="predicted"/>
<protein>
    <submittedName>
        <fullName evidence="6">Aste57867_17962 protein</fullName>
    </submittedName>
</protein>
<dbReference type="EMBL" id="CAADRA010006378">
    <property type="protein sequence ID" value="VFT94702.1"/>
    <property type="molecule type" value="Genomic_DNA"/>
</dbReference>